<evidence type="ECO:0000313" key="2">
    <source>
        <dbReference type="EMBL" id="GAX84591.1"/>
    </source>
</evidence>
<dbReference type="Proteomes" id="UP000232323">
    <property type="component" value="Unassembled WGS sequence"/>
</dbReference>
<feature type="region of interest" description="Disordered" evidence="1">
    <location>
        <begin position="288"/>
        <end position="339"/>
    </location>
</feature>
<name>A0A250XNC8_9CHLO</name>
<sequence>MCNHGSPLSPDIELHKRMFARLKESYFSSSHVSIENTSAERSAPSYAHVILGLKLRKAALDESQMDAEAQIAGERDKIRALGNARSLAALLDIQESVQSLYMPRPGKTRSDPSSIASKQGGGTVDDVVGPSSTVTSVVRSFLRKGFQKPKQEPNASTSFPGLSFFSSRKSSKNYTPPVETAPSPRENSIKFIKLQKATSKLWVPAGQMADNSLSVLVDLGDDDLWLQNANKTSTKHAVKEKQIGPTSPKVWTIRAADNGEDTNKVVVIDPTSGEGWVGCNKSFVKKLSDQDGGQSQSLFPRLVDVRSERHNSQLNSLRGEKASDLSGSESPVLKLPRIR</sequence>
<comment type="caution">
    <text evidence="2">The sequence shown here is derived from an EMBL/GenBank/DDBJ whole genome shotgun (WGS) entry which is preliminary data.</text>
</comment>
<dbReference type="AlphaFoldDB" id="A0A250XNC8"/>
<reference evidence="2 3" key="1">
    <citation type="submission" date="2017-08" db="EMBL/GenBank/DDBJ databases">
        <title>Acidophilic green algal genome provides insights into adaptation to an acidic environment.</title>
        <authorList>
            <person name="Hirooka S."/>
            <person name="Hirose Y."/>
            <person name="Kanesaki Y."/>
            <person name="Higuchi S."/>
            <person name="Fujiwara T."/>
            <person name="Onuma R."/>
            <person name="Era A."/>
            <person name="Ohbayashi R."/>
            <person name="Uzuka A."/>
            <person name="Nozaki H."/>
            <person name="Yoshikawa H."/>
            <person name="Miyagishima S.Y."/>
        </authorList>
    </citation>
    <scope>NUCLEOTIDE SEQUENCE [LARGE SCALE GENOMIC DNA]</scope>
    <source>
        <strain evidence="2 3">NIES-2499</strain>
    </source>
</reference>
<protein>
    <submittedName>
        <fullName evidence="2">Uncharacterized protein</fullName>
    </submittedName>
</protein>
<organism evidence="2 3">
    <name type="scientific">Chlamydomonas eustigma</name>
    <dbReference type="NCBI Taxonomy" id="1157962"/>
    <lineage>
        <taxon>Eukaryota</taxon>
        <taxon>Viridiplantae</taxon>
        <taxon>Chlorophyta</taxon>
        <taxon>core chlorophytes</taxon>
        <taxon>Chlorophyceae</taxon>
        <taxon>CS clade</taxon>
        <taxon>Chlamydomonadales</taxon>
        <taxon>Chlamydomonadaceae</taxon>
        <taxon>Chlamydomonas</taxon>
    </lineage>
</organism>
<accession>A0A250XNC8</accession>
<evidence type="ECO:0000313" key="3">
    <source>
        <dbReference type="Proteomes" id="UP000232323"/>
    </source>
</evidence>
<gene>
    <name evidence="2" type="ORF">CEUSTIGMA_g12012.t1</name>
</gene>
<keyword evidence="3" id="KW-1185">Reference proteome</keyword>
<evidence type="ECO:0000256" key="1">
    <source>
        <dbReference type="SAM" id="MobiDB-lite"/>
    </source>
</evidence>
<feature type="region of interest" description="Disordered" evidence="1">
    <location>
        <begin position="103"/>
        <end position="129"/>
    </location>
</feature>
<proteinExistence type="predicted"/>
<dbReference type="EMBL" id="BEGY01000129">
    <property type="protein sequence ID" value="GAX84591.1"/>
    <property type="molecule type" value="Genomic_DNA"/>
</dbReference>